<protein>
    <recommendedName>
        <fullName evidence="1">AMP-dependent synthetase/ligase domain-containing protein</fullName>
    </recommendedName>
</protein>
<name>A0ABR4FHP8_9EURO</name>
<dbReference type="PANTHER" id="PTHR43767">
    <property type="entry name" value="LONG-CHAIN-FATTY-ACID--COA LIGASE"/>
    <property type="match status" value="1"/>
</dbReference>
<evidence type="ECO:0000313" key="2">
    <source>
        <dbReference type="EMBL" id="KAL2782770.1"/>
    </source>
</evidence>
<dbReference type="InterPro" id="IPR050237">
    <property type="entry name" value="ATP-dep_AMP-bd_enzyme"/>
</dbReference>
<gene>
    <name evidence="2" type="ORF">BJX66DRAFT_345537</name>
</gene>
<evidence type="ECO:0000313" key="3">
    <source>
        <dbReference type="Proteomes" id="UP001610563"/>
    </source>
</evidence>
<reference evidence="2 3" key="1">
    <citation type="submission" date="2024-07" db="EMBL/GenBank/DDBJ databases">
        <title>Section-level genome sequencing and comparative genomics of Aspergillus sections Usti and Cavernicolus.</title>
        <authorList>
            <consortium name="Lawrence Berkeley National Laboratory"/>
            <person name="Nybo J.L."/>
            <person name="Vesth T.C."/>
            <person name="Theobald S."/>
            <person name="Frisvad J.C."/>
            <person name="Larsen T.O."/>
            <person name="Kjaerboelling I."/>
            <person name="Rothschild-Mancinelli K."/>
            <person name="Lyhne E.K."/>
            <person name="Kogle M.E."/>
            <person name="Barry K."/>
            <person name="Clum A."/>
            <person name="Na H."/>
            <person name="Ledsgaard L."/>
            <person name="Lin J."/>
            <person name="Lipzen A."/>
            <person name="Kuo A."/>
            <person name="Riley R."/>
            <person name="Mondo S."/>
            <person name="Labutti K."/>
            <person name="Haridas S."/>
            <person name="Pangalinan J."/>
            <person name="Salamov A.A."/>
            <person name="Simmons B.A."/>
            <person name="Magnuson J.K."/>
            <person name="Chen J."/>
            <person name="Drula E."/>
            <person name="Henrissat B."/>
            <person name="Wiebenga A."/>
            <person name="Lubbers R.J."/>
            <person name="Gomes A.C."/>
            <person name="Makela M.R."/>
            <person name="Stajich J."/>
            <person name="Grigoriev I.V."/>
            <person name="Mortensen U.H."/>
            <person name="De Vries R.P."/>
            <person name="Baker S.E."/>
            <person name="Andersen M.R."/>
        </authorList>
    </citation>
    <scope>NUCLEOTIDE SEQUENCE [LARGE SCALE GENOMIC DNA]</scope>
    <source>
        <strain evidence="2 3">CBS 209.92</strain>
    </source>
</reference>
<dbReference type="EMBL" id="JBFTWV010000325">
    <property type="protein sequence ID" value="KAL2782770.1"/>
    <property type="molecule type" value="Genomic_DNA"/>
</dbReference>
<comment type="caution">
    <text evidence="2">The sequence shown here is derived from an EMBL/GenBank/DDBJ whole genome shotgun (WGS) entry which is preliminary data.</text>
</comment>
<dbReference type="InterPro" id="IPR020845">
    <property type="entry name" value="AMP-binding_CS"/>
</dbReference>
<dbReference type="Pfam" id="PF00501">
    <property type="entry name" value="AMP-binding"/>
    <property type="match status" value="1"/>
</dbReference>
<feature type="domain" description="AMP-dependent synthetase/ligase" evidence="1">
    <location>
        <begin position="3"/>
        <end position="168"/>
    </location>
</feature>
<dbReference type="Gene3D" id="3.40.50.12780">
    <property type="entry name" value="N-terminal domain of ligase-like"/>
    <property type="match status" value="1"/>
</dbReference>
<keyword evidence="3" id="KW-1185">Reference proteome</keyword>
<organism evidence="2 3">
    <name type="scientific">Aspergillus keveii</name>
    <dbReference type="NCBI Taxonomy" id="714993"/>
    <lineage>
        <taxon>Eukaryota</taxon>
        <taxon>Fungi</taxon>
        <taxon>Dikarya</taxon>
        <taxon>Ascomycota</taxon>
        <taxon>Pezizomycotina</taxon>
        <taxon>Eurotiomycetes</taxon>
        <taxon>Eurotiomycetidae</taxon>
        <taxon>Eurotiales</taxon>
        <taxon>Aspergillaceae</taxon>
        <taxon>Aspergillus</taxon>
        <taxon>Aspergillus subgen. Nidulantes</taxon>
    </lineage>
</organism>
<dbReference type="InterPro" id="IPR045851">
    <property type="entry name" value="AMP-bd_C_sf"/>
</dbReference>
<dbReference type="Proteomes" id="UP001610563">
    <property type="component" value="Unassembled WGS sequence"/>
</dbReference>
<dbReference type="SUPFAM" id="SSF56801">
    <property type="entry name" value="Acetyl-CoA synthetase-like"/>
    <property type="match status" value="1"/>
</dbReference>
<dbReference type="PANTHER" id="PTHR43767:SF1">
    <property type="entry name" value="NONRIBOSOMAL PEPTIDE SYNTHASE PES1 (EUROFUNG)-RELATED"/>
    <property type="match status" value="1"/>
</dbReference>
<accession>A0ABR4FHP8</accession>
<dbReference type="InterPro" id="IPR000873">
    <property type="entry name" value="AMP-dep_synth/lig_dom"/>
</dbReference>
<dbReference type="PROSITE" id="PS00455">
    <property type="entry name" value="AMP_BINDING"/>
    <property type="match status" value="1"/>
</dbReference>
<sequence length="347" mass="38907">MDIPPDHPGMILFTSGTSGPPKGVVLPRKLFYEIHKTSRRGEVFLHHQPPTWISGALPIFRYPLAGARMEIIVNAPTPANIWDRLRGGTITDMVGHTRFWASLMSYFQTHVAQLQPDDASSYIRSARVLKTARVVGTMPHSLLLKFWRKEMGAPLHVTYGATESVGRGLQTTSESDLTLDVCCSPYIILAARAHTDVDPSAAWEGRSPTWWCVYRTATMGRFRLRIRCCSLSAYTLHADACVLPVTDATSNERVAAIIRLQQDLRNMPHGVSFPKPDGPWLEFVRDQLSATLPTHMMPTALRVLRDVEDIPRTDSMKVLRRKAAEQYFALSARLELPPDVEKCDVGY</sequence>
<dbReference type="InterPro" id="IPR042099">
    <property type="entry name" value="ANL_N_sf"/>
</dbReference>
<dbReference type="Gene3D" id="3.30.300.30">
    <property type="match status" value="1"/>
</dbReference>
<evidence type="ECO:0000259" key="1">
    <source>
        <dbReference type="Pfam" id="PF00501"/>
    </source>
</evidence>
<proteinExistence type="predicted"/>